<dbReference type="Pfam" id="PF01900">
    <property type="entry name" value="RNase_P_Rpp14"/>
    <property type="match status" value="1"/>
</dbReference>
<comment type="caution">
    <text evidence="14">The sequence shown here is derived from an EMBL/GenBank/DDBJ whole genome shotgun (WGS) entry which is preliminary data.</text>
</comment>
<evidence type="ECO:0000313" key="15">
    <source>
        <dbReference type="Proteomes" id="UP000286415"/>
    </source>
</evidence>
<evidence type="ECO:0000256" key="10">
    <source>
        <dbReference type="ARBA" id="ARBA00022786"/>
    </source>
</evidence>
<evidence type="ECO:0000256" key="5">
    <source>
        <dbReference type="ARBA" id="ARBA00012483"/>
    </source>
</evidence>
<dbReference type="GO" id="GO:0016567">
    <property type="term" value="P:protein ubiquitination"/>
    <property type="evidence" value="ECO:0007669"/>
    <property type="project" value="UniProtKB-UniPathway"/>
</dbReference>
<dbReference type="SUPFAM" id="SSF57850">
    <property type="entry name" value="RING/U-box"/>
    <property type="match status" value="1"/>
</dbReference>
<dbReference type="PANTHER" id="PTHR12313">
    <property type="entry name" value="E3 UBIQUITIN-PROTEIN LIGASE RNF5-RELATED"/>
    <property type="match status" value="1"/>
</dbReference>
<evidence type="ECO:0000256" key="3">
    <source>
        <dbReference type="ARBA" id="ARBA00004906"/>
    </source>
</evidence>
<dbReference type="STRING" id="79923.A0A419Q8J3"/>
<gene>
    <name evidence="14" type="ORF">CSKR_103060</name>
</gene>
<dbReference type="UniPathway" id="UPA00143"/>
<comment type="subcellular location">
    <subcellularLocation>
        <location evidence="2">Endomembrane system</location>
    </subcellularLocation>
</comment>
<protein>
    <recommendedName>
        <fullName evidence="5">RING-type E3 ubiquitin transferase</fullName>
        <ecNumber evidence="5">2.3.2.27</ecNumber>
    </recommendedName>
</protein>
<keyword evidence="12" id="KW-0472">Membrane</keyword>
<dbReference type="PROSITE" id="PS00518">
    <property type="entry name" value="ZF_RING_1"/>
    <property type="match status" value="1"/>
</dbReference>
<evidence type="ECO:0000256" key="7">
    <source>
        <dbReference type="ARBA" id="ARBA00022694"/>
    </source>
</evidence>
<evidence type="ECO:0000256" key="6">
    <source>
        <dbReference type="ARBA" id="ARBA00022679"/>
    </source>
</evidence>
<name>A0A419Q8J3_CLOSI</name>
<dbReference type="Proteomes" id="UP000286415">
    <property type="component" value="Unassembled WGS sequence"/>
</dbReference>
<dbReference type="SMART" id="SM00184">
    <property type="entry name" value="RING"/>
    <property type="match status" value="1"/>
</dbReference>
<dbReference type="InterPro" id="IPR001841">
    <property type="entry name" value="Znf_RING"/>
</dbReference>
<dbReference type="Pfam" id="PF13923">
    <property type="entry name" value="zf-C3HC4_2"/>
    <property type="match status" value="1"/>
</dbReference>
<reference evidence="14 15" key="2">
    <citation type="journal article" date="2021" name="Genomics">
        <title>High-quality reference genome for Clonorchis sinensis.</title>
        <authorList>
            <person name="Young N.D."/>
            <person name="Stroehlein A.J."/>
            <person name="Kinkar L."/>
            <person name="Wang T."/>
            <person name="Sohn W.M."/>
            <person name="Chang B.C.H."/>
            <person name="Kaur P."/>
            <person name="Weisz D."/>
            <person name="Dudchenko O."/>
            <person name="Aiden E.L."/>
            <person name="Korhonen P.K."/>
            <person name="Gasser R.B."/>
        </authorList>
    </citation>
    <scope>NUCLEOTIDE SEQUENCE [LARGE SCALE GENOMIC DNA]</scope>
    <source>
        <strain evidence="14">Cs-k2</strain>
    </source>
</reference>
<dbReference type="InterPro" id="IPR002759">
    <property type="entry name" value="Pop5/Rpp14/Rnp2-like"/>
</dbReference>
<keyword evidence="15" id="KW-1185">Reference proteome</keyword>
<evidence type="ECO:0000256" key="11">
    <source>
        <dbReference type="ARBA" id="ARBA00022833"/>
    </source>
</evidence>
<keyword evidence="6" id="KW-0808">Transferase</keyword>
<dbReference type="InterPro" id="IPR045103">
    <property type="entry name" value="RNF5/RNF185-like"/>
</dbReference>
<dbReference type="AlphaFoldDB" id="A0A419Q8J3"/>
<dbReference type="InterPro" id="IPR017907">
    <property type="entry name" value="Znf_RING_CS"/>
</dbReference>
<dbReference type="PROSITE" id="PS50089">
    <property type="entry name" value="ZF_RING_2"/>
    <property type="match status" value="1"/>
</dbReference>
<dbReference type="GO" id="GO:0006511">
    <property type="term" value="P:ubiquitin-dependent protein catabolic process"/>
    <property type="evidence" value="ECO:0007669"/>
    <property type="project" value="InterPro"/>
</dbReference>
<dbReference type="GO" id="GO:0061630">
    <property type="term" value="F:ubiquitin protein ligase activity"/>
    <property type="evidence" value="ECO:0007669"/>
    <property type="project" value="UniProtKB-EC"/>
</dbReference>
<dbReference type="SUPFAM" id="SSF160350">
    <property type="entry name" value="Rnp2-like"/>
    <property type="match status" value="1"/>
</dbReference>
<feature type="region of interest" description="Disordered" evidence="13">
    <location>
        <begin position="127"/>
        <end position="156"/>
    </location>
</feature>
<evidence type="ECO:0000256" key="12">
    <source>
        <dbReference type="ARBA" id="ARBA00023136"/>
    </source>
</evidence>
<evidence type="ECO:0000256" key="9">
    <source>
        <dbReference type="ARBA" id="ARBA00022771"/>
    </source>
</evidence>
<reference evidence="14 15" key="1">
    <citation type="journal article" date="2018" name="Biotechnol. Adv.">
        <title>Improved genomic resources and new bioinformatic workflow for the carcinogenic parasite Clonorchis sinensis: Biotechnological implications.</title>
        <authorList>
            <person name="Wang D."/>
            <person name="Korhonen P.K."/>
            <person name="Gasser R.B."/>
            <person name="Young N.D."/>
        </authorList>
    </citation>
    <scope>NUCLEOTIDE SEQUENCE [LARGE SCALE GENOMIC DNA]</scope>
    <source>
        <strain evidence="14">Cs-k2</strain>
    </source>
</reference>
<comment type="catalytic activity">
    <reaction evidence="1">
        <text>S-ubiquitinyl-[E2 ubiquitin-conjugating enzyme]-L-cysteine + [acceptor protein]-L-lysine = [E2 ubiquitin-conjugating enzyme]-L-cysteine + N(6)-ubiquitinyl-[acceptor protein]-L-lysine.</text>
        <dbReference type="EC" id="2.3.2.27"/>
    </reaction>
</comment>
<keyword evidence="8" id="KW-0479">Metal-binding</keyword>
<evidence type="ECO:0000256" key="8">
    <source>
        <dbReference type="ARBA" id="ARBA00022723"/>
    </source>
</evidence>
<dbReference type="InParanoid" id="A0A419Q8J3"/>
<feature type="region of interest" description="Disordered" evidence="13">
    <location>
        <begin position="32"/>
        <end position="72"/>
    </location>
</feature>
<keyword evidence="11" id="KW-0862">Zinc</keyword>
<evidence type="ECO:0000256" key="1">
    <source>
        <dbReference type="ARBA" id="ARBA00000900"/>
    </source>
</evidence>
<accession>A0A419Q8J3</accession>
<dbReference type="Gene3D" id="3.30.40.10">
    <property type="entry name" value="Zinc/RING finger domain, C3HC4 (zinc finger)"/>
    <property type="match status" value="1"/>
</dbReference>
<dbReference type="GO" id="GO:0030677">
    <property type="term" value="C:ribonuclease P complex"/>
    <property type="evidence" value="ECO:0007669"/>
    <property type="project" value="InterPro"/>
</dbReference>
<evidence type="ECO:0000256" key="13">
    <source>
        <dbReference type="SAM" id="MobiDB-lite"/>
    </source>
</evidence>
<dbReference type="Gene3D" id="3.30.70.3250">
    <property type="entry name" value="Ribonuclease P, Pop5 subunit"/>
    <property type="match status" value="1"/>
</dbReference>
<proteinExistence type="inferred from homology"/>
<comment type="similarity">
    <text evidence="4">Belongs to the eukaryotic/archaeal RNase P protein component 2 family.</text>
</comment>
<comment type="pathway">
    <text evidence="3">Protein modification; protein ubiquitination.</text>
</comment>
<keyword evidence="9" id="KW-0863">Zinc-finger</keyword>
<evidence type="ECO:0000256" key="2">
    <source>
        <dbReference type="ARBA" id="ARBA00004308"/>
    </source>
</evidence>
<feature type="compositionally biased region" description="Polar residues" evidence="13">
    <location>
        <begin position="32"/>
        <end position="41"/>
    </location>
</feature>
<dbReference type="InterPro" id="IPR038085">
    <property type="entry name" value="Rnp2-like_sf"/>
</dbReference>
<dbReference type="GO" id="GO:0005783">
    <property type="term" value="C:endoplasmic reticulum"/>
    <property type="evidence" value="ECO:0007669"/>
    <property type="project" value="InterPro"/>
</dbReference>
<keyword evidence="7" id="KW-0819">tRNA processing</keyword>
<dbReference type="OrthoDB" id="24745at2759"/>
<sequence>MQVQQYHCYHRGTEELGIEVAPGISLNRIQTEMDSPSTSTTTHRKPTGDHQSSETSAQPDSTEGASQPSSTSGTFECHICLDSARDAVVSMCGHLFCWPCLYQWLETSKSCPVCKSAISQDRVVPLYGRGSDHTRDPRSKIPPRPAGRRAEPESNAPGFGGVFNNLFGNTDGASTSMVRVKYRYLVCFVSIQTSISRWPPGYPGCHPDDSCALRVNEGHLLHAIRSSVLKCHGTVGVGQCMSRLRLIHWCSASGLLVLRCLRSEATRVQAALALITRLEWGDQQRRALFDVHHSSGTVRGCQKFLVQFYSHQLFSRPYATVQTALSQLVRQKTVSQYPPKLVDEMS</sequence>
<dbReference type="GO" id="GO:0001682">
    <property type="term" value="P:tRNA 5'-leader removal"/>
    <property type="evidence" value="ECO:0007669"/>
    <property type="project" value="InterPro"/>
</dbReference>
<dbReference type="GO" id="GO:0008270">
    <property type="term" value="F:zinc ion binding"/>
    <property type="evidence" value="ECO:0007669"/>
    <property type="project" value="UniProtKB-KW"/>
</dbReference>
<dbReference type="EC" id="2.3.2.27" evidence="5"/>
<keyword evidence="10" id="KW-0833">Ubl conjugation pathway</keyword>
<feature type="compositionally biased region" description="Basic and acidic residues" evidence="13">
    <location>
        <begin position="130"/>
        <end position="139"/>
    </location>
</feature>
<organism evidence="14 15">
    <name type="scientific">Clonorchis sinensis</name>
    <name type="common">Chinese liver fluke</name>
    <dbReference type="NCBI Taxonomy" id="79923"/>
    <lineage>
        <taxon>Eukaryota</taxon>
        <taxon>Metazoa</taxon>
        <taxon>Spiralia</taxon>
        <taxon>Lophotrochozoa</taxon>
        <taxon>Platyhelminthes</taxon>
        <taxon>Trematoda</taxon>
        <taxon>Digenea</taxon>
        <taxon>Opisthorchiida</taxon>
        <taxon>Opisthorchiata</taxon>
        <taxon>Opisthorchiidae</taxon>
        <taxon>Clonorchis</taxon>
    </lineage>
</organism>
<feature type="compositionally biased region" description="Polar residues" evidence="13">
    <location>
        <begin position="53"/>
        <end position="72"/>
    </location>
</feature>
<dbReference type="InterPro" id="IPR013083">
    <property type="entry name" value="Znf_RING/FYVE/PHD"/>
</dbReference>
<evidence type="ECO:0000256" key="4">
    <source>
        <dbReference type="ARBA" id="ARBA00010800"/>
    </source>
</evidence>
<dbReference type="EMBL" id="NIRI02000056">
    <property type="protein sequence ID" value="KAG5445967.1"/>
    <property type="molecule type" value="Genomic_DNA"/>
</dbReference>
<evidence type="ECO:0000313" key="14">
    <source>
        <dbReference type="EMBL" id="KAG5445967.1"/>
    </source>
</evidence>